<evidence type="ECO:0000313" key="1">
    <source>
        <dbReference type="EMBL" id="CAF1071514.1"/>
    </source>
</evidence>
<protein>
    <submittedName>
        <fullName evidence="1">Uncharacterized protein</fullName>
    </submittedName>
</protein>
<dbReference type="Proteomes" id="UP000663879">
    <property type="component" value="Unassembled WGS sequence"/>
</dbReference>
<organism evidence="1 2">
    <name type="scientific">Brachionus calyciflorus</name>
    <dbReference type="NCBI Taxonomy" id="104777"/>
    <lineage>
        <taxon>Eukaryota</taxon>
        <taxon>Metazoa</taxon>
        <taxon>Spiralia</taxon>
        <taxon>Gnathifera</taxon>
        <taxon>Rotifera</taxon>
        <taxon>Eurotatoria</taxon>
        <taxon>Monogononta</taxon>
        <taxon>Pseudotrocha</taxon>
        <taxon>Ploima</taxon>
        <taxon>Brachionidae</taxon>
        <taxon>Brachionus</taxon>
    </lineage>
</organism>
<proteinExistence type="predicted"/>
<gene>
    <name evidence="1" type="ORF">OXX778_LOCUS19750</name>
</gene>
<sequence>MVCRDIVKVETDKDKLLVEDQLTVTQDGILMFENRVVIPKSLTKATPHCTTKVAPSQLLFRTRTTTAQIPVVKESLPK</sequence>
<evidence type="ECO:0000313" key="2">
    <source>
        <dbReference type="Proteomes" id="UP000663879"/>
    </source>
</evidence>
<dbReference type="EMBL" id="CAJNOC010006158">
    <property type="protein sequence ID" value="CAF1071514.1"/>
    <property type="molecule type" value="Genomic_DNA"/>
</dbReference>
<comment type="caution">
    <text evidence="1">The sequence shown here is derived from an EMBL/GenBank/DDBJ whole genome shotgun (WGS) entry which is preliminary data.</text>
</comment>
<dbReference type="AlphaFoldDB" id="A0A814M064"/>
<accession>A0A814M064</accession>
<name>A0A814M064_9BILA</name>
<reference evidence="1" key="1">
    <citation type="submission" date="2021-02" db="EMBL/GenBank/DDBJ databases">
        <authorList>
            <person name="Nowell W R."/>
        </authorList>
    </citation>
    <scope>NUCLEOTIDE SEQUENCE</scope>
    <source>
        <strain evidence="1">Ploen Becks lab</strain>
    </source>
</reference>
<keyword evidence="2" id="KW-1185">Reference proteome</keyword>